<proteinExistence type="inferred from homology"/>
<evidence type="ECO:0000313" key="7">
    <source>
        <dbReference type="Proteomes" id="UP000240259"/>
    </source>
</evidence>
<dbReference type="OrthoDB" id="9781890at2"/>
<evidence type="ECO:0000259" key="5">
    <source>
        <dbReference type="Pfam" id="PF13407"/>
    </source>
</evidence>
<evidence type="ECO:0000256" key="2">
    <source>
        <dbReference type="ARBA" id="ARBA00007639"/>
    </source>
</evidence>
<name>A0A2T4ISN0_9HYPH</name>
<evidence type="ECO:0000256" key="3">
    <source>
        <dbReference type="ARBA" id="ARBA00022729"/>
    </source>
</evidence>
<dbReference type="RefSeq" id="WP_107650911.1">
    <property type="nucleotide sequence ID" value="NZ_PZJX01000038.1"/>
</dbReference>
<protein>
    <submittedName>
        <fullName evidence="6">LacI family transcriptional regulator</fullName>
    </submittedName>
</protein>
<gene>
    <name evidence="6" type="ORF">C9427_20515</name>
</gene>
<dbReference type="Proteomes" id="UP000240259">
    <property type="component" value="Unassembled WGS sequence"/>
</dbReference>
<reference evidence="6 7" key="1">
    <citation type="submission" date="2018-03" db="EMBL/GenBank/DDBJ databases">
        <title>Genome sequence of the symbiotic type strain Mesorhizobium helmanticense CSLC115NT isolated from Lotus corniculatus nodules.</title>
        <authorList>
            <person name="Sannazzaro A.I."/>
            <person name="Torres Tejerizo G.A."/>
            <person name="Dip D."/>
            <person name="Caballero M."/>
            <person name="Pistorio M."/>
            <person name="Estrella M.J."/>
        </authorList>
    </citation>
    <scope>NUCLEOTIDE SEQUENCE [LARGE SCALE GENOMIC DNA]</scope>
    <source>
        <strain evidence="6 7">CSLC115N</strain>
    </source>
</reference>
<sequence>MKLRHVILAAALSLLPLSAHAGAKLADFALADRIKAKIAAGQPLDIYVSYHDVSNEFAPFMKTGVERAAKEDKVSAQFIGPVGADADGQISEIETLMGKMDGLAISSVSTDALAPLIDRVIAAGIPVVTFNTDNPESKRLAFAGQDLVQSGREAGKLMAKVLGGKGKVMITTIDAAAQWSLDREKGAREALKAEPGIEVVSTLNTGTDPQKIYSAIENAMLANPAISGVLSLECCSTPAAGTWVERNKAADKVKVVGFDLLDQTVQLVQDGNVQATIDQAPEKQGFAAVDLIVQFLKGQPIENLDTGVGVYTKENIAEVAKK</sequence>
<dbReference type="EMBL" id="PZJX01000038">
    <property type="protein sequence ID" value="PTE08664.1"/>
    <property type="molecule type" value="Genomic_DNA"/>
</dbReference>
<dbReference type="CDD" id="cd01536">
    <property type="entry name" value="PBP1_ABC_sugar_binding-like"/>
    <property type="match status" value="1"/>
</dbReference>
<dbReference type="InterPro" id="IPR025997">
    <property type="entry name" value="SBP_2_dom"/>
</dbReference>
<comment type="subcellular location">
    <subcellularLocation>
        <location evidence="1">Cell envelope</location>
    </subcellularLocation>
</comment>
<feature type="chain" id="PRO_5015729197" evidence="4">
    <location>
        <begin position="22"/>
        <end position="322"/>
    </location>
</feature>
<keyword evidence="3 4" id="KW-0732">Signal</keyword>
<dbReference type="Gene3D" id="3.40.50.2300">
    <property type="match status" value="2"/>
</dbReference>
<evidence type="ECO:0000256" key="4">
    <source>
        <dbReference type="SAM" id="SignalP"/>
    </source>
</evidence>
<comment type="caution">
    <text evidence="6">The sequence shown here is derived from an EMBL/GenBank/DDBJ whole genome shotgun (WGS) entry which is preliminary data.</text>
</comment>
<dbReference type="AlphaFoldDB" id="A0A2T4ISN0"/>
<dbReference type="PANTHER" id="PTHR46847:SF1">
    <property type="entry name" value="D-ALLOSE-BINDING PERIPLASMIC PROTEIN-RELATED"/>
    <property type="match status" value="1"/>
</dbReference>
<dbReference type="GO" id="GO:0030246">
    <property type="term" value="F:carbohydrate binding"/>
    <property type="evidence" value="ECO:0007669"/>
    <property type="project" value="UniProtKB-ARBA"/>
</dbReference>
<dbReference type="SUPFAM" id="SSF53822">
    <property type="entry name" value="Periplasmic binding protein-like I"/>
    <property type="match status" value="1"/>
</dbReference>
<evidence type="ECO:0000313" key="6">
    <source>
        <dbReference type="EMBL" id="PTE08664.1"/>
    </source>
</evidence>
<keyword evidence="7" id="KW-1185">Reference proteome</keyword>
<dbReference type="Pfam" id="PF13407">
    <property type="entry name" value="Peripla_BP_4"/>
    <property type="match status" value="1"/>
</dbReference>
<evidence type="ECO:0000256" key="1">
    <source>
        <dbReference type="ARBA" id="ARBA00004196"/>
    </source>
</evidence>
<feature type="signal peptide" evidence="4">
    <location>
        <begin position="1"/>
        <end position="21"/>
    </location>
</feature>
<comment type="similarity">
    <text evidence="2">Belongs to the bacterial solute-binding protein 2 family.</text>
</comment>
<dbReference type="GO" id="GO:0030313">
    <property type="term" value="C:cell envelope"/>
    <property type="evidence" value="ECO:0007669"/>
    <property type="project" value="UniProtKB-SubCell"/>
</dbReference>
<feature type="domain" description="Periplasmic binding protein" evidence="5">
    <location>
        <begin position="46"/>
        <end position="299"/>
    </location>
</feature>
<accession>A0A2T4ISN0</accession>
<dbReference type="PANTHER" id="PTHR46847">
    <property type="entry name" value="D-ALLOSE-BINDING PERIPLASMIC PROTEIN-RELATED"/>
    <property type="match status" value="1"/>
</dbReference>
<organism evidence="6 7">
    <name type="scientific">Mesorhizobium helmanticense</name>
    <dbReference type="NCBI Taxonomy" id="1776423"/>
    <lineage>
        <taxon>Bacteria</taxon>
        <taxon>Pseudomonadati</taxon>
        <taxon>Pseudomonadota</taxon>
        <taxon>Alphaproteobacteria</taxon>
        <taxon>Hyphomicrobiales</taxon>
        <taxon>Phyllobacteriaceae</taxon>
        <taxon>Mesorhizobium</taxon>
    </lineage>
</organism>
<dbReference type="InterPro" id="IPR028082">
    <property type="entry name" value="Peripla_BP_I"/>
</dbReference>